<feature type="compositionally biased region" description="Basic and acidic residues" evidence="1">
    <location>
        <begin position="114"/>
        <end position="125"/>
    </location>
</feature>
<feature type="compositionally biased region" description="Basic residues" evidence="1">
    <location>
        <begin position="97"/>
        <end position="106"/>
    </location>
</feature>
<proteinExistence type="predicted"/>
<evidence type="ECO:0000313" key="2">
    <source>
        <dbReference type="EMBL" id="KER21265.1"/>
    </source>
</evidence>
<dbReference type="Proteomes" id="UP000054324">
    <property type="component" value="Unassembled WGS sequence"/>
</dbReference>
<evidence type="ECO:0000313" key="3">
    <source>
        <dbReference type="Proteomes" id="UP000054324"/>
    </source>
</evidence>
<keyword evidence="3" id="KW-1185">Reference proteome</keyword>
<sequence>MFEKNRSAVAPFRGLNAMPPEGSTRAGIRPGWPSLDRTDNAPSICSASQPCIKPRQLQSALIKDRQRLRNMQHVAASPAPIATATHVPHKTDPLLQPRRHTGRTRKRVEPLQLDPRRKSYVERSKGGSIRKVSFLKATTECPESTATCSSAGC</sequence>
<dbReference type="CTD" id="20324535"/>
<feature type="region of interest" description="Disordered" evidence="1">
    <location>
        <begin position="1"/>
        <end position="39"/>
    </location>
</feature>
<feature type="region of interest" description="Disordered" evidence="1">
    <location>
        <begin position="77"/>
        <end position="126"/>
    </location>
</feature>
<organism evidence="2 3">
    <name type="scientific">Opisthorchis viverrini</name>
    <name type="common">Southeast Asian liver fluke</name>
    <dbReference type="NCBI Taxonomy" id="6198"/>
    <lineage>
        <taxon>Eukaryota</taxon>
        <taxon>Metazoa</taxon>
        <taxon>Spiralia</taxon>
        <taxon>Lophotrochozoa</taxon>
        <taxon>Platyhelminthes</taxon>
        <taxon>Trematoda</taxon>
        <taxon>Digenea</taxon>
        <taxon>Opisthorchiida</taxon>
        <taxon>Opisthorchiata</taxon>
        <taxon>Opisthorchiidae</taxon>
        <taxon>Opisthorchis</taxon>
    </lineage>
</organism>
<evidence type="ECO:0000256" key="1">
    <source>
        <dbReference type="SAM" id="MobiDB-lite"/>
    </source>
</evidence>
<dbReference type="KEGG" id="ovi:T265_10367"/>
<dbReference type="GeneID" id="20324535"/>
<protein>
    <submittedName>
        <fullName evidence="2">Uncharacterized protein</fullName>
    </submittedName>
</protein>
<dbReference type="OrthoDB" id="6313978at2759"/>
<name>A0A074ZDI5_OPIVI</name>
<dbReference type="EMBL" id="KL596980">
    <property type="protein sequence ID" value="KER21265.1"/>
    <property type="molecule type" value="Genomic_DNA"/>
</dbReference>
<gene>
    <name evidence="2" type="ORF">T265_10367</name>
</gene>
<dbReference type="RefSeq" id="XP_009174986.1">
    <property type="nucleotide sequence ID" value="XM_009176722.1"/>
</dbReference>
<accession>A0A074ZDI5</accession>
<reference evidence="2 3" key="1">
    <citation type="submission" date="2013-11" db="EMBL/GenBank/DDBJ databases">
        <title>Opisthorchis viverrini - life in the bile duct.</title>
        <authorList>
            <person name="Young N.D."/>
            <person name="Nagarajan N."/>
            <person name="Lin S.J."/>
            <person name="Korhonen P.K."/>
            <person name="Jex A.R."/>
            <person name="Hall R.S."/>
            <person name="Safavi-Hemami H."/>
            <person name="Kaewkong W."/>
            <person name="Bertrand D."/>
            <person name="Gao S."/>
            <person name="Seet Q."/>
            <person name="Wongkham S."/>
            <person name="Teh B.T."/>
            <person name="Wongkham C."/>
            <person name="Intapan P.M."/>
            <person name="Maleewong W."/>
            <person name="Yang X."/>
            <person name="Hu M."/>
            <person name="Wang Z."/>
            <person name="Hofmann A."/>
            <person name="Sternberg P.W."/>
            <person name="Tan P."/>
            <person name="Wang J."/>
            <person name="Gasser R.B."/>
        </authorList>
    </citation>
    <scope>NUCLEOTIDE SEQUENCE [LARGE SCALE GENOMIC DNA]</scope>
</reference>
<dbReference type="AlphaFoldDB" id="A0A074ZDI5"/>